<dbReference type="STRING" id="863239.GCA_000213935_02371"/>
<dbReference type="Pfam" id="PF08818">
    <property type="entry name" value="DUF1801"/>
    <property type="match status" value="1"/>
</dbReference>
<dbReference type="EMBL" id="DQID01000006">
    <property type="protein sequence ID" value="HCT13284.1"/>
    <property type="molecule type" value="Genomic_DNA"/>
</dbReference>
<dbReference type="SUPFAM" id="SSF159888">
    <property type="entry name" value="YdhG-like"/>
    <property type="match status" value="1"/>
</dbReference>
<organism evidence="2 3">
    <name type="scientific">Corynebacterium nuruki</name>
    <dbReference type="NCBI Taxonomy" id="1032851"/>
    <lineage>
        <taxon>Bacteria</taxon>
        <taxon>Bacillati</taxon>
        <taxon>Actinomycetota</taxon>
        <taxon>Actinomycetes</taxon>
        <taxon>Mycobacteriales</taxon>
        <taxon>Corynebacteriaceae</taxon>
        <taxon>Corynebacterium</taxon>
    </lineage>
</organism>
<sequence length="119" mass="13489">MPFPRRTSPDNFFDLLDEQQRPHLLTLREISLSYPEVTETLKWNQPAYVTGDGTAWLLQAFAKHCSLRFTPDFFGPFQAEVAAAGYGYGAGFLKIMYTDEVPEQLCRRLMAAKLADSGH</sequence>
<gene>
    <name evidence="2" type="ORF">DIW82_00410</name>
</gene>
<dbReference type="RefSeq" id="WP_010119121.1">
    <property type="nucleotide sequence ID" value="NZ_DAITTW010000114.1"/>
</dbReference>
<dbReference type="AlphaFoldDB" id="A0A3D4SVI0"/>
<evidence type="ECO:0000313" key="3">
    <source>
        <dbReference type="Proteomes" id="UP000261739"/>
    </source>
</evidence>
<dbReference type="InterPro" id="IPR014922">
    <property type="entry name" value="YdhG-like"/>
</dbReference>
<dbReference type="Proteomes" id="UP000261739">
    <property type="component" value="Unassembled WGS sequence"/>
</dbReference>
<protein>
    <submittedName>
        <fullName evidence="2">DUF1801 domain-containing protein</fullName>
    </submittedName>
</protein>
<evidence type="ECO:0000259" key="1">
    <source>
        <dbReference type="Pfam" id="PF08818"/>
    </source>
</evidence>
<comment type="caution">
    <text evidence="2">The sequence shown here is derived from an EMBL/GenBank/DDBJ whole genome shotgun (WGS) entry which is preliminary data.</text>
</comment>
<name>A0A3D4SVI0_9CORY</name>
<reference evidence="2 3" key="1">
    <citation type="journal article" date="2018" name="Nat. Biotechnol.">
        <title>A standardized bacterial taxonomy based on genome phylogeny substantially revises the tree of life.</title>
        <authorList>
            <person name="Parks D.H."/>
            <person name="Chuvochina M."/>
            <person name="Waite D.W."/>
            <person name="Rinke C."/>
            <person name="Skarshewski A."/>
            <person name="Chaumeil P.A."/>
            <person name="Hugenholtz P."/>
        </authorList>
    </citation>
    <scope>NUCLEOTIDE SEQUENCE [LARGE SCALE GENOMIC DNA]</scope>
    <source>
        <strain evidence="2">UBA11247</strain>
    </source>
</reference>
<accession>A0A3D4SVI0</accession>
<feature type="domain" description="YdhG-like" evidence="1">
    <location>
        <begin position="20"/>
        <end position="112"/>
    </location>
</feature>
<dbReference type="Gene3D" id="3.90.1150.200">
    <property type="match status" value="1"/>
</dbReference>
<evidence type="ECO:0000313" key="2">
    <source>
        <dbReference type="EMBL" id="HCT13284.1"/>
    </source>
</evidence>
<proteinExistence type="predicted"/>